<evidence type="ECO:0000313" key="3">
    <source>
        <dbReference type="Proteomes" id="UP000035929"/>
    </source>
</evidence>
<dbReference type="PATRIC" id="fig|270351.6.peg.7011"/>
<reference evidence="2 3" key="1">
    <citation type="submission" date="2015-03" db="EMBL/GenBank/DDBJ databases">
        <title>Genome sequencing of Methylobacterium aquaticum DSM16371 type strain.</title>
        <authorList>
            <person name="Chaudhry V."/>
            <person name="Patil P.B."/>
        </authorList>
    </citation>
    <scope>NUCLEOTIDE SEQUENCE [LARGE SCALE GENOMIC DNA]</scope>
    <source>
        <strain evidence="2 3">DSM 16371</strain>
    </source>
</reference>
<evidence type="ECO:0000256" key="1">
    <source>
        <dbReference type="SAM" id="Phobius"/>
    </source>
</evidence>
<organism evidence="2 3">
    <name type="scientific">Methylobacterium aquaticum</name>
    <dbReference type="NCBI Taxonomy" id="270351"/>
    <lineage>
        <taxon>Bacteria</taxon>
        <taxon>Pseudomonadati</taxon>
        <taxon>Pseudomonadota</taxon>
        <taxon>Alphaproteobacteria</taxon>
        <taxon>Hyphomicrobiales</taxon>
        <taxon>Methylobacteriaceae</taxon>
        <taxon>Methylobacterium</taxon>
    </lineage>
</organism>
<dbReference type="EMBL" id="LABX01000072">
    <property type="protein sequence ID" value="KMO36224.1"/>
    <property type="molecule type" value="Genomic_DNA"/>
</dbReference>
<keyword evidence="1" id="KW-1133">Transmembrane helix</keyword>
<keyword evidence="1" id="KW-0472">Membrane</keyword>
<name>A0A0J6SRB1_9HYPH</name>
<feature type="transmembrane region" description="Helical" evidence="1">
    <location>
        <begin position="34"/>
        <end position="53"/>
    </location>
</feature>
<proteinExistence type="predicted"/>
<dbReference type="RefSeq" id="WP_048463730.1">
    <property type="nucleotide sequence ID" value="NZ_LABX01000072.1"/>
</dbReference>
<gene>
    <name evidence="2" type="ORF">VP06_10560</name>
</gene>
<accession>A0A0J6SRB1</accession>
<protein>
    <submittedName>
        <fullName evidence="2">Uncharacterized protein</fullName>
    </submittedName>
</protein>
<keyword evidence="1" id="KW-0812">Transmembrane</keyword>
<comment type="caution">
    <text evidence="2">The sequence shown here is derived from an EMBL/GenBank/DDBJ whole genome shotgun (WGS) entry which is preliminary data.</text>
</comment>
<dbReference type="AlphaFoldDB" id="A0A0J6SRB1"/>
<dbReference type="Proteomes" id="UP000035929">
    <property type="component" value="Unassembled WGS sequence"/>
</dbReference>
<evidence type="ECO:0000313" key="2">
    <source>
        <dbReference type="EMBL" id="KMO36224.1"/>
    </source>
</evidence>
<dbReference type="OrthoDB" id="8005234at2"/>
<sequence length="320" mass="35123">MLSLLILALAAAGVVIPVLLAAIAASRGGPETAPAVPAPIGAALPVAALGLTWRRLRDVRTRRGDRTLWAGDGDTAIYSRAYRLLRVPLAEVGFSWGTAERAGGVVQPLCWEDPTRGDQAILDALTDADEALAYDDRRIAREDERRRQTDALDAELHGESRKADLQRLRESLRDLHWAWSKKRRELAEGLLREPEAEGGIPKAVVAKLARDLTADVDETIRRVRERIAQDPSKGWLKLAENQAIHAPLRTALQILSSHDEDFATLDNGVGWGKSHSHAGHILSGMTEFTVIEASQGLAAVWRHRKQLRPELRLAIFGSEA</sequence>